<organism evidence="2 3">
    <name type="scientific">Hoylesella timonensis CRIS 5C-B1</name>
    <dbReference type="NCBI Taxonomy" id="679189"/>
    <lineage>
        <taxon>Bacteria</taxon>
        <taxon>Pseudomonadati</taxon>
        <taxon>Bacteroidota</taxon>
        <taxon>Bacteroidia</taxon>
        <taxon>Bacteroidales</taxon>
        <taxon>Prevotellaceae</taxon>
        <taxon>Hoylesella</taxon>
    </lineage>
</organism>
<dbReference type="InterPro" id="IPR055682">
    <property type="entry name" value="DUF7258"/>
</dbReference>
<evidence type="ECO:0000313" key="2">
    <source>
        <dbReference type="EMBL" id="EFA98154.1"/>
    </source>
</evidence>
<evidence type="ECO:0000313" key="3">
    <source>
        <dbReference type="Proteomes" id="UP000004001"/>
    </source>
</evidence>
<proteinExistence type="predicted"/>
<comment type="caution">
    <text evidence="2">The sequence shown here is derived from an EMBL/GenBank/DDBJ whole genome shotgun (WGS) entry which is preliminary data.</text>
</comment>
<dbReference type="RefSeq" id="WP_008122619.1">
    <property type="nucleotide sequence ID" value="NZ_ADEF01000013.1"/>
</dbReference>
<protein>
    <recommendedName>
        <fullName evidence="1">DUF7258 domain-containing protein</fullName>
    </recommendedName>
</protein>
<name>D1VXJ4_9BACT</name>
<dbReference type="AlphaFoldDB" id="D1VXJ4"/>
<accession>D1VXJ4</accession>
<dbReference type="Pfam" id="PF23919">
    <property type="entry name" value="DUF7258"/>
    <property type="match status" value="1"/>
</dbReference>
<gene>
    <name evidence="2" type="ORF">HMPREF9019_0930</name>
</gene>
<evidence type="ECO:0000259" key="1">
    <source>
        <dbReference type="Pfam" id="PF23919"/>
    </source>
</evidence>
<dbReference type="EMBL" id="ADEF01000013">
    <property type="protein sequence ID" value="EFA98154.1"/>
    <property type="molecule type" value="Genomic_DNA"/>
</dbReference>
<reference evidence="2 3" key="1">
    <citation type="submission" date="2009-12" db="EMBL/GenBank/DDBJ databases">
        <title>Genome Sequence of Prevotella timonensis CRIS 5C-B1.</title>
        <authorList>
            <person name="Durkin A.S."/>
            <person name="Madupu R."/>
            <person name="Torralba M."/>
            <person name="Methe B."/>
            <person name="Sutton G."/>
            <person name="Strausberg R.L."/>
            <person name="Nelson K.E."/>
        </authorList>
    </citation>
    <scope>NUCLEOTIDE SEQUENCE [LARGE SCALE GENOMIC DNA]</scope>
    <source>
        <strain evidence="2 3">CRIS 5C-B1</strain>
    </source>
</reference>
<feature type="domain" description="DUF7258" evidence="1">
    <location>
        <begin position="1"/>
        <end position="85"/>
    </location>
</feature>
<sequence>MKTSEVNESLIGKRVSCVFTGMQTTGTIIGIVHDYDKWSPNRPLCSKGVRIKLDYPIQWGDDEYDEIETTSRVSDEYGSLSKTHLID</sequence>
<keyword evidence="3" id="KW-1185">Reference proteome</keyword>
<dbReference type="Proteomes" id="UP000004001">
    <property type="component" value="Unassembled WGS sequence"/>
</dbReference>